<gene>
    <name evidence="1" type="ORF">SpAn4DRAFT_3883</name>
</gene>
<name>A0A0U1KVB8_9FIRM</name>
<evidence type="ECO:0000313" key="2">
    <source>
        <dbReference type="Proteomes" id="UP000049855"/>
    </source>
</evidence>
<dbReference type="AlphaFoldDB" id="A0A0U1KVB8"/>
<accession>A0A0U1KVB8</accession>
<keyword evidence="2" id="KW-1185">Reference proteome</keyword>
<reference evidence="2" key="1">
    <citation type="submission" date="2015-03" db="EMBL/GenBank/DDBJ databases">
        <authorList>
            <person name="Nijsse Bart"/>
        </authorList>
    </citation>
    <scope>NUCLEOTIDE SEQUENCE [LARGE SCALE GENOMIC DNA]</scope>
</reference>
<organism evidence="1 2">
    <name type="scientific">Sporomusa ovata</name>
    <dbReference type="NCBI Taxonomy" id="2378"/>
    <lineage>
        <taxon>Bacteria</taxon>
        <taxon>Bacillati</taxon>
        <taxon>Bacillota</taxon>
        <taxon>Negativicutes</taxon>
        <taxon>Selenomonadales</taxon>
        <taxon>Sporomusaceae</taxon>
        <taxon>Sporomusa</taxon>
    </lineage>
</organism>
<sequence>MANIDGNLILANDLAIDAATKTSSAVYVGKGTGYNPPFIDVKLTAAFATGKAITGITVQTASDEPFTTPVTLCTFIPGSTINQEKAGQTLMQLALPFKHDDYVRLSFAATDAPTGGKVFASINKDVKIG</sequence>
<evidence type="ECO:0000313" key="1">
    <source>
        <dbReference type="EMBL" id="CQR71378.1"/>
    </source>
</evidence>
<proteinExistence type="predicted"/>
<dbReference type="Proteomes" id="UP000049855">
    <property type="component" value="Unassembled WGS sequence"/>
</dbReference>
<dbReference type="RefSeq" id="WP_021167482.1">
    <property type="nucleotide sequence ID" value="NZ_CTRP01000004.1"/>
</dbReference>
<dbReference type="Gene3D" id="2.60.120.1110">
    <property type="match status" value="1"/>
</dbReference>
<protein>
    <submittedName>
        <fullName evidence="1">Uncharacterized protein</fullName>
    </submittedName>
</protein>
<dbReference type="EMBL" id="CTRP01000004">
    <property type="protein sequence ID" value="CQR71378.1"/>
    <property type="molecule type" value="Genomic_DNA"/>
</dbReference>